<dbReference type="InterPro" id="IPR015422">
    <property type="entry name" value="PyrdxlP-dep_Trfase_small"/>
</dbReference>
<dbReference type="EMBL" id="QOVF01000009">
    <property type="protein sequence ID" value="KAA0690834.1"/>
    <property type="molecule type" value="Genomic_DNA"/>
</dbReference>
<evidence type="ECO:0000256" key="3">
    <source>
        <dbReference type="PIRSR" id="PIRSR000390-1"/>
    </source>
</evidence>
<dbReference type="InterPro" id="IPR015421">
    <property type="entry name" value="PyrdxlP-dep_Trfase_major"/>
</dbReference>
<keyword evidence="7" id="KW-1185">Reference proteome</keyword>
<dbReference type="GO" id="GO:0008483">
    <property type="term" value="F:transaminase activity"/>
    <property type="evidence" value="ECO:0007669"/>
    <property type="project" value="UniProtKB-KW"/>
</dbReference>
<dbReference type="PIRSF" id="PIRSF000390">
    <property type="entry name" value="PLP_StrS"/>
    <property type="match status" value="1"/>
</dbReference>
<protein>
    <submittedName>
        <fullName evidence="6">UDP-4-amino-4, 6-dideoxy-N-acetyl-beta-L-altrosamine transaminase</fullName>
        <ecNumber evidence="6">2.6.1.92</ecNumber>
    </submittedName>
</protein>
<proteinExistence type="inferred from homology"/>
<keyword evidence="6" id="KW-0808">Transferase</keyword>
<dbReference type="Gene3D" id="3.90.1150.10">
    <property type="entry name" value="Aspartate Aminotransferase, domain 1"/>
    <property type="match status" value="1"/>
</dbReference>
<feature type="active site" description="Proton acceptor" evidence="3">
    <location>
        <position position="188"/>
    </location>
</feature>
<dbReference type="InterPro" id="IPR015424">
    <property type="entry name" value="PyrdxlP-dep_Trfase"/>
</dbReference>
<dbReference type="Proteomes" id="UP000463138">
    <property type="component" value="Unassembled WGS sequence"/>
</dbReference>
<evidence type="ECO:0000256" key="5">
    <source>
        <dbReference type="RuleBase" id="RU004508"/>
    </source>
</evidence>
<feature type="modified residue" description="N6-(pyridoxal phosphate)lysine" evidence="4">
    <location>
        <position position="188"/>
    </location>
</feature>
<sequence>MIRYGQQDITQSDIDAVIGVMKSINLTQGPSIPQFEKSVVEYTGAKHALAVNSATSALHIACLALELGQGDWLWTTPNTFVASANCALYCGASVDFVDIDPRTYNLCPLKLEAKLVEAARENRLPKIVVPVHLCGQPCDMQAIFALSQKYGFKIIEDASHAIGGAYQGEPIGNCQFSDITVFSFHPVKIITTAEGGMALTNDDDLATRLGLLRSHGITRDPDLMTQPMDGPWYYQQVALGFNYRMTDMQAALGVSQMTRLTQYVAQRHEIAARYNELLADFPLTLPWQHPDSYSAYHLYVIRLQLDKTRATHLQVFEALRAREIMVNLHYIPVHTQPYYQKMGFRVGLFPESEKYYAEAISIPMYPTMSEDEQRQVINALREALDV</sequence>
<organism evidence="6 7">
    <name type="scientific">Halopseudomonas laoshanensis</name>
    <dbReference type="NCBI Taxonomy" id="2268758"/>
    <lineage>
        <taxon>Bacteria</taxon>
        <taxon>Pseudomonadati</taxon>
        <taxon>Pseudomonadota</taxon>
        <taxon>Gammaproteobacteria</taxon>
        <taxon>Pseudomonadales</taxon>
        <taxon>Pseudomonadaceae</taxon>
        <taxon>Halopseudomonas</taxon>
    </lineage>
</organism>
<evidence type="ECO:0000256" key="4">
    <source>
        <dbReference type="PIRSR" id="PIRSR000390-2"/>
    </source>
</evidence>
<dbReference type="InterPro" id="IPR000653">
    <property type="entry name" value="DegT/StrS_aminotransferase"/>
</dbReference>
<dbReference type="PANTHER" id="PTHR30244">
    <property type="entry name" value="TRANSAMINASE"/>
    <property type="match status" value="1"/>
</dbReference>
<dbReference type="PANTHER" id="PTHR30244:SF34">
    <property type="entry name" value="DTDP-4-AMINO-4,6-DIDEOXYGALACTOSE TRANSAMINASE"/>
    <property type="match status" value="1"/>
</dbReference>
<dbReference type="NCBIfam" id="TIGR03588">
    <property type="entry name" value="PseC"/>
    <property type="match status" value="1"/>
</dbReference>
<dbReference type="RefSeq" id="WP_149334315.1">
    <property type="nucleotide sequence ID" value="NZ_QOVF01000009.1"/>
</dbReference>
<dbReference type="Pfam" id="PF01041">
    <property type="entry name" value="DegT_DnrJ_EryC1"/>
    <property type="match status" value="1"/>
</dbReference>
<dbReference type="SUPFAM" id="SSF53383">
    <property type="entry name" value="PLP-dependent transferases"/>
    <property type="match status" value="1"/>
</dbReference>
<evidence type="ECO:0000256" key="1">
    <source>
        <dbReference type="ARBA" id="ARBA00022898"/>
    </source>
</evidence>
<dbReference type="OrthoDB" id="9804264at2"/>
<evidence type="ECO:0000313" key="6">
    <source>
        <dbReference type="EMBL" id="KAA0690834.1"/>
    </source>
</evidence>
<dbReference type="GO" id="GO:0030170">
    <property type="term" value="F:pyridoxal phosphate binding"/>
    <property type="evidence" value="ECO:0007669"/>
    <property type="project" value="TreeGrafter"/>
</dbReference>
<gene>
    <name evidence="6" type="primary">pseC</name>
    <name evidence="6" type="ORF">DT594_17580</name>
</gene>
<dbReference type="CDD" id="cd00616">
    <property type="entry name" value="AHBA_syn"/>
    <property type="match status" value="1"/>
</dbReference>
<reference evidence="6 7" key="1">
    <citation type="submission" date="2018-07" db="EMBL/GenBank/DDBJ databases">
        <title>Pseudomonas laoshanensis sp. nov., isolated from soil.</title>
        <authorList>
            <person name="Sun J."/>
            <person name="Yu L."/>
            <person name="Wang M."/>
            <person name="Zhang C."/>
        </authorList>
    </citation>
    <scope>NUCLEOTIDE SEQUENCE [LARGE SCALE GENOMIC DNA]</scope>
    <source>
        <strain evidence="6 7">Y22</strain>
    </source>
</reference>
<keyword evidence="6" id="KW-0032">Aminotransferase</keyword>
<dbReference type="EC" id="2.6.1.92" evidence="6"/>
<comment type="similarity">
    <text evidence="2 5">Belongs to the DegT/DnrJ/EryC1 family.</text>
</comment>
<dbReference type="InterPro" id="IPR020026">
    <property type="entry name" value="PseC"/>
</dbReference>
<evidence type="ECO:0000256" key="2">
    <source>
        <dbReference type="ARBA" id="ARBA00037999"/>
    </source>
</evidence>
<dbReference type="AlphaFoldDB" id="A0A7V7GN73"/>
<keyword evidence="1 4" id="KW-0663">Pyridoxal phosphate</keyword>
<dbReference type="GO" id="GO:0000271">
    <property type="term" value="P:polysaccharide biosynthetic process"/>
    <property type="evidence" value="ECO:0007669"/>
    <property type="project" value="TreeGrafter"/>
</dbReference>
<comment type="caution">
    <text evidence="6">The sequence shown here is derived from an EMBL/GenBank/DDBJ whole genome shotgun (WGS) entry which is preliminary data.</text>
</comment>
<accession>A0A7V7GN73</accession>
<name>A0A7V7GN73_9GAMM</name>
<dbReference type="Gene3D" id="3.40.640.10">
    <property type="entry name" value="Type I PLP-dependent aspartate aminotransferase-like (Major domain)"/>
    <property type="match status" value="1"/>
</dbReference>
<evidence type="ECO:0000313" key="7">
    <source>
        <dbReference type="Proteomes" id="UP000463138"/>
    </source>
</evidence>